<proteinExistence type="predicted"/>
<organism evidence="1 2">
    <name type="scientific">Paxillus rubicundulus Ve08.2h10</name>
    <dbReference type="NCBI Taxonomy" id="930991"/>
    <lineage>
        <taxon>Eukaryota</taxon>
        <taxon>Fungi</taxon>
        <taxon>Dikarya</taxon>
        <taxon>Basidiomycota</taxon>
        <taxon>Agaricomycotina</taxon>
        <taxon>Agaricomycetes</taxon>
        <taxon>Agaricomycetidae</taxon>
        <taxon>Boletales</taxon>
        <taxon>Paxilineae</taxon>
        <taxon>Paxillaceae</taxon>
        <taxon>Paxillus</taxon>
    </lineage>
</organism>
<evidence type="ECO:0000313" key="1">
    <source>
        <dbReference type="EMBL" id="KIK73476.1"/>
    </source>
</evidence>
<gene>
    <name evidence="1" type="ORF">PAXRUDRAFT_178339</name>
</gene>
<dbReference type="InParanoid" id="A0A0D0CRR9"/>
<dbReference type="HOGENOM" id="CLU_006344_15_2_1"/>
<reference evidence="2" key="2">
    <citation type="submission" date="2015-01" db="EMBL/GenBank/DDBJ databases">
        <title>Evolutionary Origins and Diversification of the Mycorrhizal Mutualists.</title>
        <authorList>
            <consortium name="DOE Joint Genome Institute"/>
            <consortium name="Mycorrhizal Genomics Consortium"/>
            <person name="Kohler A."/>
            <person name="Kuo A."/>
            <person name="Nagy L.G."/>
            <person name="Floudas D."/>
            <person name="Copeland A."/>
            <person name="Barry K.W."/>
            <person name="Cichocki N."/>
            <person name="Veneault-Fourrey C."/>
            <person name="LaButti K."/>
            <person name="Lindquist E.A."/>
            <person name="Lipzen A."/>
            <person name="Lundell T."/>
            <person name="Morin E."/>
            <person name="Murat C."/>
            <person name="Riley R."/>
            <person name="Ohm R."/>
            <person name="Sun H."/>
            <person name="Tunlid A."/>
            <person name="Henrissat B."/>
            <person name="Grigoriev I.V."/>
            <person name="Hibbett D.S."/>
            <person name="Martin F."/>
        </authorList>
    </citation>
    <scope>NUCLEOTIDE SEQUENCE [LARGE SCALE GENOMIC DNA]</scope>
    <source>
        <strain evidence="2">Ve08.2h10</strain>
    </source>
</reference>
<dbReference type="EMBL" id="KN829708">
    <property type="protein sequence ID" value="KIK73476.1"/>
    <property type="molecule type" value="Genomic_DNA"/>
</dbReference>
<name>A0A0D0CRR9_9AGAM</name>
<dbReference type="OrthoDB" id="2679880at2759"/>
<sequence length="105" mass="12286">MPIQTLTDHWTSEHKQAWQVIDLAEKLHITQLPELLQWFPFLMNHPDNPQEMCDIPLTECPWYNGKIKVFNSASVTFFAPSDISRVDGMQHELICSCPVWRTKHP</sequence>
<protein>
    <submittedName>
        <fullName evidence="1">Unplaced genomic scaffold scaffold_4886, whole genome shotgun sequence</fullName>
    </submittedName>
</protein>
<accession>A0A0D0CRR9</accession>
<dbReference type="Proteomes" id="UP000054538">
    <property type="component" value="Unassembled WGS sequence"/>
</dbReference>
<reference evidence="1 2" key="1">
    <citation type="submission" date="2014-04" db="EMBL/GenBank/DDBJ databases">
        <authorList>
            <consortium name="DOE Joint Genome Institute"/>
            <person name="Kuo A."/>
            <person name="Kohler A."/>
            <person name="Jargeat P."/>
            <person name="Nagy L.G."/>
            <person name="Floudas D."/>
            <person name="Copeland A."/>
            <person name="Barry K.W."/>
            <person name="Cichocki N."/>
            <person name="Veneault-Fourrey C."/>
            <person name="LaButti K."/>
            <person name="Lindquist E.A."/>
            <person name="Lipzen A."/>
            <person name="Lundell T."/>
            <person name="Morin E."/>
            <person name="Murat C."/>
            <person name="Sun H."/>
            <person name="Tunlid A."/>
            <person name="Henrissat B."/>
            <person name="Grigoriev I.V."/>
            <person name="Hibbett D.S."/>
            <person name="Martin F."/>
            <person name="Nordberg H.P."/>
            <person name="Cantor M.N."/>
            <person name="Hua S.X."/>
        </authorList>
    </citation>
    <scope>NUCLEOTIDE SEQUENCE [LARGE SCALE GENOMIC DNA]</scope>
    <source>
        <strain evidence="1 2">Ve08.2h10</strain>
    </source>
</reference>
<evidence type="ECO:0000313" key="2">
    <source>
        <dbReference type="Proteomes" id="UP000054538"/>
    </source>
</evidence>
<dbReference type="AlphaFoldDB" id="A0A0D0CRR9"/>
<keyword evidence="2" id="KW-1185">Reference proteome</keyword>